<comment type="caution">
    <text evidence="1">The sequence shown here is derived from an EMBL/GenBank/DDBJ whole genome shotgun (WGS) entry which is preliminary data.</text>
</comment>
<accession>A0ABQ8IS93</accession>
<gene>
    <name evidence="1" type="ORF">DERP_006881</name>
</gene>
<proteinExistence type="predicted"/>
<protein>
    <submittedName>
        <fullName evidence="1">Uncharacterized protein</fullName>
    </submittedName>
</protein>
<name>A0ABQ8IS93_DERPT</name>
<reference evidence="1 2" key="1">
    <citation type="journal article" date="2018" name="J. Allergy Clin. Immunol.">
        <title>High-quality assembly of Dermatophagoides pteronyssinus genome and transcriptome reveals a wide range of novel allergens.</title>
        <authorList>
            <person name="Liu X.Y."/>
            <person name="Yang K.Y."/>
            <person name="Wang M.Q."/>
            <person name="Kwok J.S."/>
            <person name="Zeng X."/>
            <person name="Yang Z."/>
            <person name="Xiao X.J."/>
            <person name="Lau C.P."/>
            <person name="Li Y."/>
            <person name="Huang Z.M."/>
            <person name="Ba J.G."/>
            <person name="Yim A.K."/>
            <person name="Ouyang C.Y."/>
            <person name="Ngai S.M."/>
            <person name="Chan T.F."/>
            <person name="Leung E.L."/>
            <person name="Liu L."/>
            <person name="Liu Z.G."/>
            <person name="Tsui S.K."/>
        </authorList>
    </citation>
    <scope>NUCLEOTIDE SEQUENCE [LARGE SCALE GENOMIC DNA]</scope>
    <source>
        <strain evidence="1">Derp</strain>
    </source>
</reference>
<keyword evidence="2" id="KW-1185">Reference proteome</keyword>
<dbReference type="Proteomes" id="UP000887458">
    <property type="component" value="Unassembled WGS sequence"/>
</dbReference>
<reference evidence="1 2" key="2">
    <citation type="journal article" date="2022" name="Mol. Biol. Evol.">
        <title>Comparative Genomics Reveals Insights into the Divergent Evolution of Astigmatic Mites and Household Pest Adaptations.</title>
        <authorList>
            <person name="Xiong Q."/>
            <person name="Wan A.T."/>
            <person name="Liu X."/>
            <person name="Fung C.S."/>
            <person name="Xiao X."/>
            <person name="Malainual N."/>
            <person name="Hou J."/>
            <person name="Wang L."/>
            <person name="Wang M."/>
            <person name="Yang K.Y."/>
            <person name="Cui Y."/>
            <person name="Leung E.L."/>
            <person name="Nong W."/>
            <person name="Shin S.K."/>
            <person name="Au S.W."/>
            <person name="Jeong K.Y."/>
            <person name="Chew F.T."/>
            <person name="Hui J.H."/>
            <person name="Leung T.F."/>
            <person name="Tungtrongchitr A."/>
            <person name="Zhong N."/>
            <person name="Liu Z."/>
            <person name="Tsui S.K."/>
        </authorList>
    </citation>
    <scope>NUCLEOTIDE SEQUENCE [LARGE SCALE GENOMIC DNA]</scope>
    <source>
        <strain evidence="1">Derp</strain>
    </source>
</reference>
<evidence type="ECO:0000313" key="1">
    <source>
        <dbReference type="EMBL" id="KAH9413195.1"/>
    </source>
</evidence>
<organism evidence="1 2">
    <name type="scientific">Dermatophagoides pteronyssinus</name>
    <name type="common">European house dust mite</name>
    <dbReference type="NCBI Taxonomy" id="6956"/>
    <lineage>
        <taxon>Eukaryota</taxon>
        <taxon>Metazoa</taxon>
        <taxon>Ecdysozoa</taxon>
        <taxon>Arthropoda</taxon>
        <taxon>Chelicerata</taxon>
        <taxon>Arachnida</taxon>
        <taxon>Acari</taxon>
        <taxon>Acariformes</taxon>
        <taxon>Sarcoptiformes</taxon>
        <taxon>Astigmata</taxon>
        <taxon>Psoroptidia</taxon>
        <taxon>Analgoidea</taxon>
        <taxon>Pyroglyphidae</taxon>
        <taxon>Dermatophagoidinae</taxon>
        <taxon>Dermatophagoides</taxon>
    </lineage>
</organism>
<evidence type="ECO:0000313" key="2">
    <source>
        <dbReference type="Proteomes" id="UP000887458"/>
    </source>
</evidence>
<sequence>MNKSIKLTQMNLIKTRVKNAKKSRLHNNKSDTPVFSETKKSIDRSINHIGGGGKLIKSHIFLNDLKYESMDFTMIAE</sequence>
<dbReference type="EMBL" id="NJHN03000123">
    <property type="protein sequence ID" value="KAH9413195.1"/>
    <property type="molecule type" value="Genomic_DNA"/>
</dbReference>